<name>A0A9D1J347_9FIRM</name>
<sequence>MFKEKTKEERIREKEEEAKITNLEIYKRDVFKNNIAWGIKTALTITAIPLSLTVAKEVFGIDLNINNTTWYADFCNTMFNALSSWHTTIVCGAVTTIGGIIGAFPDTARSVDEKDKQKYFMEHKNEIKEGLEDITILDVEDFTKEQLEDYANRGRSKVLR</sequence>
<evidence type="ECO:0000313" key="2">
    <source>
        <dbReference type="Proteomes" id="UP000824232"/>
    </source>
</evidence>
<reference evidence="1" key="2">
    <citation type="journal article" date="2021" name="PeerJ">
        <title>Extensive microbial diversity within the chicken gut microbiome revealed by metagenomics and culture.</title>
        <authorList>
            <person name="Gilroy R."/>
            <person name="Ravi A."/>
            <person name="Getino M."/>
            <person name="Pursley I."/>
            <person name="Horton D.L."/>
            <person name="Alikhan N.F."/>
            <person name="Baker D."/>
            <person name="Gharbi K."/>
            <person name="Hall N."/>
            <person name="Watson M."/>
            <person name="Adriaenssens E.M."/>
            <person name="Foster-Nyarko E."/>
            <person name="Jarju S."/>
            <person name="Secka A."/>
            <person name="Antonio M."/>
            <person name="Oren A."/>
            <person name="Chaudhuri R.R."/>
            <person name="La Ragione R."/>
            <person name="Hildebrand F."/>
            <person name="Pallen M.J."/>
        </authorList>
    </citation>
    <scope>NUCLEOTIDE SEQUENCE</scope>
    <source>
        <strain evidence="1">CHK184-20233</strain>
    </source>
</reference>
<proteinExistence type="predicted"/>
<organism evidence="1 2">
    <name type="scientific">Candidatus Onthousia excrementipullorum</name>
    <dbReference type="NCBI Taxonomy" id="2840884"/>
    <lineage>
        <taxon>Bacteria</taxon>
        <taxon>Bacillati</taxon>
        <taxon>Bacillota</taxon>
        <taxon>Bacilli</taxon>
        <taxon>Candidatus Onthousia</taxon>
    </lineage>
</organism>
<accession>A0A9D1J347</accession>
<dbReference type="AlphaFoldDB" id="A0A9D1J347"/>
<evidence type="ECO:0000313" key="1">
    <source>
        <dbReference type="EMBL" id="HIR59167.1"/>
    </source>
</evidence>
<gene>
    <name evidence="1" type="ORF">IAB38_03870</name>
</gene>
<dbReference type="Proteomes" id="UP000824232">
    <property type="component" value="Unassembled WGS sequence"/>
</dbReference>
<dbReference type="EMBL" id="DVHC01000040">
    <property type="protein sequence ID" value="HIR59167.1"/>
    <property type="molecule type" value="Genomic_DNA"/>
</dbReference>
<reference evidence="1" key="1">
    <citation type="submission" date="2020-10" db="EMBL/GenBank/DDBJ databases">
        <authorList>
            <person name="Gilroy R."/>
        </authorList>
    </citation>
    <scope>NUCLEOTIDE SEQUENCE</scope>
    <source>
        <strain evidence="1">CHK184-20233</strain>
    </source>
</reference>
<protein>
    <submittedName>
        <fullName evidence="1">Uncharacterized protein</fullName>
    </submittedName>
</protein>
<comment type="caution">
    <text evidence="1">The sequence shown here is derived from an EMBL/GenBank/DDBJ whole genome shotgun (WGS) entry which is preliminary data.</text>
</comment>